<name>A0A702BRG4_SALBN</name>
<organism evidence="1">
    <name type="scientific">Salmonella bongori serovar 44:r:-</name>
    <dbReference type="NCBI Taxonomy" id="1967585"/>
    <lineage>
        <taxon>Bacteria</taxon>
        <taxon>Pseudomonadati</taxon>
        <taxon>Pseudomonadota</taxon>
        <taxon>Gammaproteobacteria</taxon>
        <taxon>Enterobacterales</taxon>
        <taxon>Enterobacteriaceae</taxon>
        <taxon>Salmonella</taxon>
    </lineage>
</organism>
<dbReference type="EMBL" id="DAAMHO010000043">
    <property type="protein sequence ID" value="HAC6696675.1"/>
    <property type="molecule type" value="Genomic_DNA"/>
</dbReference>
<comment type="caution">
    <text evidence="1">The sequence shown here is derived from an EMBL/GenBank/DDBJ whole genome shotgun (WGS) entry which is preliminary data.</text>
</comment>
<evidence type="ECO:0000313" key="1">
    <source>
        <dbReference type="EMBL" id="HAC6696675.1"/>
    </source>
</evidence>
<gene>
    <name evidence="1" type="ORF">G0D16_21030</name>
</gene>
<dbReference type="AlphaFoldDB" id="A0A702BRG4"/>
<reference evidence="1" key="1">
    <citation type="journal article" date="2018" name="Genome Biol.">
        <title>SKESA: strategic k-mer extension for scrupulous assemblies.</title>
        <authorList>
            <person name="Souvorov A."/>
            <person name="Agarwala R."/>
            <person name="Lipman D.J."/>
        </authorList>
    </citation>
    <scope>NUCLEOTIDE SEQUENCE</scope>
    <source>
        <strain evidence="1">2702-77</strain>
    </source>
</reference>
<proteinExistence type="predicted"/>
<accession>A0A702BRG4</accession>
<reference evidence="1" key="2">
    <citation type="submission" date="2018-09" db="EMBL/GenBank/DDBJ databases">
        <authorList>
            <consortium name="NCBI Pathogen Detection Project"/>
        </authorList>
    </citation>
    <scope>NUCLEOTIDE SEQUENCE</scope>
    <source>
        <strain evidence="1">2702-77</strain>
    </source>
</reference>
<sequence>MEGTYQFEGSPYQFYIQHSNDENQTYKLIFETDNNQYIEKTSMTLSAEQRKKENLPECALLVPGIGMMIKAQKGEKVNVLNQSQNYADEKTLTGDYVLWLFGGFSTDTININKLSDSTTVNKKTHLATRKEQECVHLADYP</sequence>
<protein>
    <submittedName>
        <fullName evidence="1">Uncharacterized protein</fullName>
    </submittedName>
</protein>